<accession>A0A5N5T9A9</accession>
<protein>
    <submittedName>
        <fullName evidence="2">Uncharacterized protein</fullName>
    </submittedName>
</protein>
<evidence type="ECO:0000313" key="2">
    <source>
        <dbReference type="EMBL" id="KAB7501665.1"/>
    </source>
</evidence>
<organism evidence="2 3">
    <name type="scientific">Armadillidium nasatum</name>
    <dbReference type="NCBI Taxonomy" id="96803"/>
    <lineage>
        <taxon>Eukaryota</taxon>
        <taxon>Metazoa</taxon>
        <taxon>Ecdysozoa</taxon>
        <taxon>Arthropoda</taxon>
        <taxon>Crustacea</taxon>
        <taxon>Multicrustacea</taxon>
        <taxon>Malacostraca</taxon>
        <taxon>Eumalacostraca</taxon>
        <taxon>Peracarida</taxon>
        <taxon>Isopoda</taxon>
        <taxon>Oniscidea</taxon>
        <taxon>Crinocheta</taxon>
        <taxon>Armadillidiidae</taxon>
        <taxon>Armadillidium</taxon>
    </lineage>
</organism>
<reference evidence="2 3" key="1">
    <citation type="journal article" date="2019" name="PLoS Biol.">
        <title>Sex chromosomes control vertical transmission of feminizing Wolbachia symbionts in an isopod.</title>
        <authorList>
            <person name="Becking T."/>
            <person name="Chebbi M.A."/>
            <person name="Giraud I."/>
            <person name="Moumen B."/>
            <person name="Laverre T."/>
            <person name="Caubet Y."/>
            <person name="Peccoud J."/>
            <person name="Gilbert C."/>
            <person name="Cordaux R."/>
        </authorList>
    </citation>
    <scope>NUCLEOTIDE SEQUENCE [LARGE SCALE GENOMIC DNA]</scope>
    <source>
        <strain evidence="2">ANa2</strain>
        <tissue evidence="2">Whole body excluding digestive tract and cuticle</tissue>
    </source>
</reference>
<feature type="region of interest" description="Disordered" evidence="1">
    <location>
        <begin position="376"/>
        <end position="411"/>
    </location>
</feature>
<name>A0A5N5T9A9_9CRUS</name>
<dbReference type="Proteomes" id="UP000326759">
    <property type="component" value="Unassembled WGS sequence"/>
</dbReference>
<dbReference type="AlphaFoldDB" id="A0A5N5T9A9"/>
<keyword evidence="3" id="KW-1185">Reference proteome</keyword>
<feature type="compositionally biased region" description="Basic and acidic residues" evidence="1">
    <location>
        <begin position="381"/>
        <end position="396"/>
    </location>
</feature>
<comment type="caution">
    <text evidence="2">The sequence shown here is derived from an EMBL/GenBank/DDBJ whole genome shotgun (WGS) entry which is preliminary data.</text>
</comment>
<evidence type="ECO:0000313" key="3">
    <source>
        <dbReference type="Proteomes" id="UP000326759"/>
    </source>
</evidence>
<dbReference type="EMBL" id="SEYY01009975">
    <property type="protein sequence ID" value="KAB7501665.1"/>
    <property type="molecule type" value="Genomic_DNA"/>
</dbReference>
<feature type="region of interest" description="Disordered" evidence="1">
    <location>
        <begin position="449"/>
        <end position="494"/>
    </location>
</feature>
<gene>
    <name evidence="2" type="ORF">Anas_13865</name>
</gene>
<feature type="compositionally biased region" description="Basic and acidic residues" evidence="1">
    <location>
        <begin position="469"/>
        <end position="478"/>
    </location>
</feature>
<proteinExistence type="predicted"/>
<sequence length="598" mass="68631">MDVNLPGMEKENEDEESFFEGFIVDQEKLKQIKDKLVIIAQQHVALATEIHSTSKVINNSDETDTTHEEILTSEEMEVNSFLQWDTSDLLEEAERRWELTEAMVLPSPISELDIIAYDLNNLKQNQFSTPMMLEEKNIEEGVQEEEEGECSRIDEFSFLGFDRRDELNVPIEIHINEEDRPYTRSRGILVTGHSWVQDLEDGFSPVLMPGMEVVFRAYPGITLNRLKHKITQILNPTYTHMMVCIIITEAYRKVPISNREGDRNYWVIVPNLNYDNAQFCRNFSDFKRHCTDVCPVNGYPQRIKNIYNSNREFSPPALHKQCVDQHSYIRTLRSDQYQFVDKNTYPVMYVAQAVAVGKIISDGLFHRVEEVERGISSGVSNDERPREVSEEVRGEIEPQAGPSGISQQGLNEGEEIVEEQLAEREELESMVVEEPEMERLVVPSEVVEAEEEVQKEDIGGEVQEEDGTTPDREMRELSIEEGSSRTSRKRNFSPISFPSSVEPAWGVGPMRNREVGWRTSRGNPANRCSRKRVTPYERSTMAKQNQKGLVILGKKGRIVRQRDFFNGWGGMKRSFIGPSSGTPLQTTTLIDQLNNEFF</sequence>
<evidence type="ECO:0000256" key="1">
    <source>
        <dbReference type="SAM" id="MobiDB-lite"/>
    </source>
</evidence>